<sequence>MEIGRANCSCVCWRMLCFYWRINGVVETLPILGSDNWNYKECCTRTITFCEKIGTRYLILNLEDKVLSEDEVIVMNPSVDLEDQASHNTVNGGHGPEMAYSL</sequence>
<name>A0ABQ7U5F2_SOLTU</name>
<dbReference type="EMBL" id="JAIVGD010000026">
    <property type="protein sequence ID" value="KAH0741543.1"/>
    <property type="molecule type" value="Genomic_DNA"/>
</dbReference>
<comment type="caution">
    <text evidence="1">The sequence shown here is derived from an EMBL/GenBank/DDBJ whole genome shotgun (WGS) entry which is preliminary data.</text>
</comment>
<protein>
    <submittedName>
        <fullName evidence="1">Uncharacterized protein</fullName>
    </submittedName>
</protein>
<gene>
    <name evidence="1" type="ORF">KY290_034586</name>
</gene>
<reference evidence="1 2" key="1">
    <citation type="journal article" date="2021" name="bioRxiv">
        <title>Chromosome-scale and haplotype-resolved genome assembly of a tetraploid potato cultivar.</title>
        <authorList>
            <person name="Sun H."/>
            <person name="Jiao W.-B."/>
            <person name="Krause K."/>
            <person name="Campoy J.A."/>
            <person name="Goel M."/>
            <person name="Folz-Donahue K."/>
            <person name="Kukat C."/>
            <person name="Huettel B."/>
            <person name="Schneeberger K."/>
        </authorList>
    </citation>
    <scope>NUCLEOTIDE SEQUENCE [LARGE SCALE GENOMIC DNA]</scope>
    <source>
        <strain evidence="1">SolTubOtavaFocal</strain>
        <tissue evidence="1">Leaves</tissue>
    </source>
</reference>
<evidence type="ECO:0000313" key="2">
    <source>
        <dbReference type="Proteomes" id="UP000826656"/>
    </source>
</evidence>
<organism evidence="1 2">
    <name type="scientific">Solanum tuberosum</name>
    <name type="common">Potato</name>
    <dbReference type="NCBI Taxonomy" id="4113"/>
    <lineage>
        <taxon>Eukaryota</taxon>
        <taxon>Viridiplantae</taxon>
        <taxon>Streptophyta</taxon>
        <taxon>Embryophyta</taxon>
        <taxon>Tracheophyta</taxon>
        <taxon>Spermatophyta</taxon>
        <taxon>Magnoliopsida</taxon>
        <taxon>eudicotyledons</taxon>
        <taxon>Gunneridae</taxon>
        <taxon>Pentapetalae</taxon>
        <taxon>asterids</taxon>
        <taxon>lamiids</taxon>
        <taxon>Solanales</taxon>
        <taxon>Solanaceae</taxon>
        <taxon>Solanoideae</taxon>
        <taxon>Solaneae</taxon>
        <taxon>Solanum</taxon>
    </lineage>
</organism>
<keyword evidence="2" id="KW-1185">Reference proteome</keyword>
<proteinExistence type="predicted"/>
<dbReference type="Proteomes" id="UP000826656">
    <property type="component" value="Unassembled WGS sequence"/>
</dbReference>
<accession>A0ABQ7U5F2</accession>
<evidence type="ECO:0000313" key="1">
    <source>
        <dbReference type="EMBL" id="KAH0741543.1"/>
    </source>
</evidence>